<dbReference type="Proteomes" id="UP000886129">
    <property type="component" value="Unassembled WGS sequence"/>
</dbReference>
<dbReference type="PRINTS" id="PR01249">
    <property type="entry name" value="RIBOSOMALL31"/>
</dbReference>
<comment type="caution">
    <text evidence="8">The sequence shown here is derived from an EMBL/GenBank/DDBJ whole genome shotgun (WGS) entry which is preliminary data.</text>
</comment>
<evidence type="ECO:0000256" key="7">
    <source>
        <dbReference type="HAMAP-Rule" id="MF_00501"/>
    </source>
</evidence>
<keyword evidence="7" id="KW-0479">Metal-binding</keyword>
<feature type="binding site" evidence="7">
    <location>
        <position position="39"/>
    </location>
    <ligand>
        <name>Zn(2+)</name>
        <dbReference type="ChEBI" id="CHEBI:29105"/>
    </ligand>
</feature>
<comment type="function">
    <text evidence="7">Binds the 23S rRNA.</text>
</comment>
<dbReference type="GO" id="GO:0003735">
    <property type="term" value="F:structural constituent of ribosome"/>
    <property type="evidence" value="ECO:0007669"/>
    <property type="project" value="InterPro"/>
</dbReference>
<dbReference type="GO" id="GO:0046872">
    <property type="term" value="F:metal ion binding"/>
    <property type="evidence" value="ECO:0007669"/>
    <property type="project" value="UniProtKB-KW"/>
</dbReference>
<dbReference type="InterPro" id="IPR002150">
    <property type="entry name" value="Ribosomal_bL31"/>
</dbReference>
<evidence type="ECO:0000256" key="1">
    <source>
        <dbReference type="ARBA" id="ARBA00009296"/>
    </source>
</evidence>
<dbReference type="PANTHER" id="PTHR33280">
    <property type="entry name" value="50S RIBOSOMAL PROTEIN L31, CHLOROPLASTIC"/>
    <property type="match status" value="1"/>
</dbReference>
<feature type="binding site" evidence="7">
    <location>
        <position position="18"/>
    </location>
    <ligand>
        <name>Zn(2+)</name>
        <dbReference type="ChEBI" id="CHEBI:29105"/>
    </ligand>
</feature>
<evidence type="ECO:0000313" key="8">
    <source>
        <dbReference type="EMBL" id="HHF08255.1"/>
    </source>
</evidence>
<dbReference type="PANTHER" id="PTHR33280:SF1">
    <property type="entry name" value="LARGE RIBOSOMAL SUBUNIT PROTEIN BL31C"/>
    <property type="match status" value="1"/>
</dbReference>
<keyword evidence="2 7" id="KW-0699">rRNA-binding</keyword>
<keyword evidence="7" id="KW-0862">Zinc</keyword>
<protein>
    <recommendedName>
        <fullName evidence="6 7">Large ribosomal subunit protein bL31</fullName>
    </recommendedName>
</protein>
<keyword evidence="4 7" id="KW-0689">Ribosomal protein</keyword>
<dbReference type="NCBIfam" id="NF000612">
    <property type="entry name" value="PRK00019.1"/>
    <property type="match status" value="1"/>
</dbReference>
<evidence type="ECO:0000256" key="4">
    <source>
        <dbReference type="ARBA" id="ARBA00022980"/>
    </source>
</evidence>
<dbReference type="GO" id="GO:0006412">
    <property type="term" value="P:translation"/>
    <property type="evidence" value="ECO:0007669"/>
    <property type="project" value="UniProtKB-UniRule"/>
</dbReference>
<dbReference type="NCBIfam" id="TIGR00105">
    <property type="entry name" value="L31"/>
    <property type="match status" value="1"/>
</dbReference>
<dbReference type="Gene3D" id="4.10.830.30">
    <property type="entry name" value="Ribosomal protein L31"/>
    <property type="match status" value="1"/>
</dbReference>
<evidence type="ECO:0000256" key="3">
    <source>
        <dbReference type="ARBA" id="ARBA00022884"/>
    </source>
</evidence>
<dbReference type="HAMAP" id="MF_00501">
    <property type="entry name" value="Ribosomal_bL31_1"/>
    <property type="match status" value="1"/>
</dbReference>
<dbReference type="InterPro" id="IPR034704">
    <property type="entry name" value="Ribosomal_bL28/bL31-like_sf"/>
</dbReference>
<organism evidence="8">
    <name type="scientific">Kosmotoga arenicorallina</name>
    <dbReference type="NCBI Taxonomy" id="688066"/>
    <lineage>
        <taxon>Bacteria</taxon>
        <taxon>Thermotogati</taxon>
        <taxon>Thermotogota</taxon>
        <taxon>Thermotogae</taxon>
        <taxon>Kosmotogales</taxon>
        <taxon>Kosmotogaceae</taxon>
        <taxon>Kosmotoga</taxon>
    </lineage>
</organism>
<comment type="cofactor">
    <cofactor evidence="7">
        <name>Zn(2+)</name>
        <dbReference type="ChEBI" id="CHEBI:29105"/>
    </cofactor>
    <text evidence="7">Binds 1 zinc ion per subunit.</text>
</comment>
<feature type="binding site" evidence="7">
    <location>
        <position position="36"/>
    </location>
    <ligand>
        <name>Zn(2+)</name>
        <dbReference type="ChEBI" id="CHEBI:29105"/>
    </ligand>
</feature>
<comment type="subunit">
    <text evidence="7">Part of the 50S ribosomal subunit.</text>
</comment>
<accession>A0A7C5I3A0</accession>
<dbReference type="AlphaFoldDB" id="A0A7C5I3A0"/>
<comment type="similarity">
    <text evidence="1 7">Belongs to the bacterial ribosomal protein bL31 family. Type A subfamily.</text>
</comment>
<sequence>MKKGIHPELKLVTVKCTCGAEHMFWSTREDIKIDLCSNCHPFYKGDTSSLIVDTEGRVQKFKNKYGDNY</sequence>
<dbReference type="SUPFAM" id="SSF143800">
    <property type="entry name" value="L28p-like"/>
    <property type="match status" value="1"/>
</dbReference>
<dbReference type="Pfam" id="PF01197">
    <property type="entry name" value="Ribosomal_L31"/>
    <property type="match status" value="1"/>
</dbReference>
<gene>
    <name evidence="7" type="primary">rpmE</name>
    <name evidence="8" type="ORF">ENL26_00585</name>
</gene>
<dbReference type="GO" id="GO:1990904">
    <property type="term" value="C:ribonucleoprotein complex"/>
    <property type="evidence" value="ECO:0007669"/>
    <property type="project" value="UniProtKB-KW"/>
</dbReference>
<dbReference type="GO" id="GO:0019843">
    <property type="term" value="F:rRNA binding"/>
    <property type="evidence" value="ECO:0007669"/>
    <property type="project" value="UniProtKB-KW"/>
</dbReference>
<evidence type="ECO:0000256" key="6">
    <source>
        <dbReference type="ARBA" id="ARBA00035687"/>
    </source>
</evidence>
<keyword evidence="5 7" id="KW-0687">Ribonucleoprotein</keyword>
<feature type="binding site" evidence="7">
    <location>
        <position position="16"/>
    </location>
    <ligand>
        <name>Zn(2+)</name>
        <dbReference type="ChEBI" id="CHEBI:29105"/>
    </ligand>
</feature>
<evidence type="ECO:0000256" key="2">
    <source>
        <dbReference type="ARBA" id="ARBA00022730"/>
    </source>
</evidence>
<dbReference type="InterPro" id="IPR042105">
    <property type="entry name" value="Ribosomal_bL31_sf"/>
</dbReference>
<evidence type="ECO:0000256" key="5">
    <source>
        <dbReference type="ARBA" id="ARBA00023274"/>
    </source>
</evidence>
<reference evidence="8" key="1">
    <citation type="journal article" date="2020" name="mSystems">
        <title>Genome- and Community-Level Interaction Insights into Carbon Utilization and Element Cycling Functions of Hydrothermarchaeota in Hydrothermal Sediment.</title>
        <authorList>
            <person name="Zhou Z."/>
            <person name="Liu Y."/>
            <person name="Xu W."/>
            <person name="Pan J."/>
            <person name="Luo Z.H."/>
            <person name="Li M."/>
        </authorList>
    </citation>
    <scope>NUCLEOTIDE SEQUENCE [LARGE SCALE GENOMIC DNA]</scope>
    <source>
        <strain evidence="8">HyVt-80</strain>
    </source>
</reference>
<name>A0A7C5I3A0_9BACT</name>
<dbReference type="EMBL" id="DRTH01000028">
    <property type="protein sequence ID" value="HHF08255.1"/>
    <property type="molecule type" value="Genomic_DNA"/>
</dbReference>
<proteinExistence type="inferred from homology"/>
<dbReference type="InterPro" id="IPR027491">
    <property type="entry name" value="Ribosomal_bL31_A"/>
</dbReference>
<dbReference type="GO" id="GO:0005840">
    <property type="term" value="C:ribosome"/>
    <property type="evidence" value="ECO:0007669"/>
    <property type="project" value="UniProtKB-KW"/>
</dbReference>
<keyword evidence="3 7" id="KW-0694">RNA-binding</keyword>